<dbReference type="EMBL" id="FZOF01000031">
    <property type="protein sequence ID" value="SNT49575.1"/>
    <property type="molecule type" value="Genomic_DNA"/>
</dbReference>
<keyword evidence="4" id="KW-1185">Reference proteome</keyword>
<accession>A0A239N3W4</accession>
<dbReference type="Proteomes" id="UP000198280">
    <property type="component" value="Unassembled WGS sequence"/>
</dbReference>
<evidence type="ECO:0000313" key="4">
    <source>
        <dbReference type="Proteomes" id="UP000198280"/>
    </source>
</evidence>
<evidence type="ECO:0000256" key="2">
    <source>
        <dbReference type="SAM" id="Phobius"/>
    </source>
</evidence>
<sequence>MHVLRLFHELWARRPVRWAIAFVAGVVWWWALLRLIVQPAQAGSFEGLVVAGGWGLSIVPLHTARWSRGSSSAARAAVREVEGPVPGELPGRLPGPRSQSLPGHDDAPVGAQDLAGREG</sequence>
<reference evidence="3 4" key="1">
    <citation type="submission" date="2017-06" db="EMBL/GenBank/DDBJ databases">
        <authorList>
            <person name="Kim H.J."/>
            <person name="Triplett B.A."/>
        </authorList>
    </citation>
    <scope>NUCLEOTIDE SEQUENCE [LARGE SCALE GENOMIC DNA]</scope>
    <source>
        <strain evidence="3 4">CGMCC 4.1858</strain>
    </source>
</reference>
<organism evidence="3 4">
    <name type="scientific">Actinacidiphila glaucinigra</name>
    <dbReference type="NCBI Taxonomy" id="235986"/>
    <lineage>
        <taxon>Bacteria</taxon>
        <taxon>Bacillati</taxon>
        <taxon>Actinomycetota</taxon>
        <taxon>Actinomycetes</taxon>
        <taxon>Kitasatosporales</taxon>
        <taxon>Streptomycetaceae</taxon>
        <taxon>Actinacidiphila</taxon>
    </lineage>
</organism>
<keyword evidence="2" id="KW-1133">Transmembrane helix</keyword>
<protein>
    <submittedName>
        <fullName evidence="3">Uncharacterized protein</fullName>
    </submittedName>
</protein>
<keyword evidence="2" id="KW-0812">Transmembrane</keyword>
<feature type="compositionally biased region" description="Low complexity" evidence="1">
    <location>
        <begin position="83"/>
        <end position="97"/>
    </location>
</feature>
<evidence type="ECO:0000256" key="1">
    <source>
        <dbReference type="SAM" id="MobiDB-lite"/>
    </source>
</evidence>
<dbReference type="AlphaFoldDB" id="A0A239N3W4"/>
<name>A0A239N3W4_9ACTN</name>
<evidence type="ECO:0000313" key="3">
    <source>
        <dbReference type="EMBL" id="SNT49575.1"/>
    </source>
</evidence>
<feature type="transmembrane region" description="Helical" evidence="2">
    <location>
        <begin position="16"/>
        <end position="37"/>
    </location>
</feature>
<proteinExistence type="predicted"/>
<gene>
    <name evidence="3" type="ORF">SAMN05216252_13115</name>
</gene>
<feature type="region of interest" description="Disordered" evidence="1">
    <location>
        <begin position="77"/>
        <end position="119"/>
    </location>
</feature>
<keyword evidence="2" id="KW-0472">Membrane</keyword>